<dbReference type="PANTHER" id="PTHR42924">
    <property type="entry name" value="EXONUCLEASE"/>
    <property type="match status" value="1"/>
</dbReference>
<dbReference type="SUPFAM" id="SSF89550">
    <property type="entry name" value="PHP domain-like"/>
    <property type="match status" value="1"/>
</dbReference>
<evidence type="ECO:0000313" key="1">
    <source>
        <dbReference type="EMBL" id="MDM8274762.1"/>
    </source>
</evidence>
<dbReference type="Proteomes" id="UP001529421">
    <property type="component" value="Unassembled WGS sequence"/>
</dbReference>
<reference evidence="2" key="1">
    <citation type="submission" date="2023-06" db="EMBL/GenBank/DDBJ databases">
        <title>Identification and characterization of horizontal gene transfer across gut microbiota members of farm animals based on homology search.</title>
        <authorList>
            <person name="Zeman M."/>
            <person name="Kubasova T."/>
            <person name="Jahodarova E."/>
            <person name="Nykrynova M."/>
            <person name="Rychlik I."/>
        </authorList>
    </citation>
    <scope>NUCLEOTIDE SEQUENCE [LARGE SCALE GENOMIC DNA]</scope>
    <source>
        <strain evidence="2">154_Feed</strain>
    </source>
</reference>
<dbReference type="PANTHER" id="PTHR42924:SF3">
    <property type="entry name" value="POLYMERASE_HISTIDINOL PHOSPHATASE N-TERMINAL DOMAIN-CONTAINING PROTEIN"/>
    <property type="match status" value="1"/>
</dbReference>
<organism evidence="1 2">
    <name type="scientific">Enorma phocaeensis</name>
    <dbReference type="NCBI Taxonomy" id="1871019"/>
    <lineage>
        <taxon>Bacteria</taxon>
        <taxon>Bacillati</taxon>
        <taxon>Actinomycetota</taxon>
        <taxon>Coriobacteriia</taxon>
        <taxon>Coriobacteriales</taxon>
        <taxon>Coriobacteriaceae</taxon>
        <taxon>Enorma</taxon>
    </lineage>
</organism>
<proteinExistence type="predicted"/>
<gene>
    <name evidence="1" type="ORF">QUW28_04510</name>
</gene>
<accession>A0ABT7V8E4</accession>
<keyword evidence="2" id="KW-1185">Reference proteome</keyword>
<dbReference type="RefSeq" id="WP_289544872.1">
    <property type="nucleotide sequence ID" value="NZ_JAUDDZ010000004.1"/>
</dbReference>
<sequence length="263" mass="29212">MRIDFHTHGKLAKYLKFSPAYTDWLFSEARRAGLDAICLTEHFNTLGFEEVYADIAARHDRRGDAFDVGGLLVFPGMEVDVAEGGHTLVLGTMEEILDFNRALELHKPKGSFLSLAELGQEVRRRELFFGCAHPFREPGHIPEQPDEALEAFEFVDLNGKDLAHGRDDAIERTGAFARRLGIPMVSGSDTHQAFQYGCVATRMERAVDTVSELRKQVLAGAFAIEFADDLAFRVRTAGLLKRALKEIDRLGGSYVDVLLAGAE</sequence>
<comment type="caution">
    <text evidence="1">The sequence shown here is derived from an EMBL/GenBank/DDBJ whole genome shotgun (WGS) entry which is preliminary data.</text>
</comment>
<dbReference type="EMBL" id="JAUDDZ010000004">
    <property type="protein sequence ID" value="MDM8274762.1"/>
    <property type="molecule type" value="Genomic_DNA"/>
</dbReference>
<dbReference type="InterPro" id="IPR052018">
    <property type="entry name" value="PHP_domain"/>
</dbReference>
<dbReference type="Pfam" id="PF13263">
    <property type="entry name" value="PHP_C"/>
    <property type="match status" value="1"/>
</dbReference>
<dbReference type="CDD" id="cd07432">
    <property type="entry name" value="PHP_HisPPase"/>
    <property type="match status" value="1"/>
</dbReference>
<evidence type="ECO:0000313" key="2">
    <source>
        <dbReference type="Proteomes" id="UP001529421"/>
    </source>
</evidence>
<reference evidence="1 2" key="2">
    <citation type="submission" date="2023-06" db="EMBL/GenBank/DDBJ databases">
        <authorList>
            <person name="Zeman M."/>
            <person name="Kubasova T."/>
            <person name="Jahodarova E."/>
            <person name="Nykrynova M."/>
            <person name="Rychlik I."/>
        </authorList>
    </citation>
    <scope>NUCLEOTIDE SEQUENCE [LARGE SCALE GENOMIC DNA]</scope>
    <source>
        <strain evidence="1 2">154_Feed</strain>
    </source>
</reference>
<name>A0ABT7V8E4_9ACTN</name>
<dbReference type="Gene3D" id="3.20.20.140">
    <property type="entry name" value="Metal-dependent hydrolases"/>
    <property type="match status" value="1"/>
</dbReference>
<protein>
    <submittedName>
        <fullName evidence="1">PHP-associated domain-containing protein</fullName>
    </submittedName>
</protein>
<dbReference type="InterPro" id="IPR016195">
    <property type="entry name" value="Pol/histidinol_Pase-like"/>
</dbReference>